<comment type="caution">
    <text evidence="1">The sequence shown here is derived from an EMBL/GenBank/DDBJ whole genome shotgun (WGS) entry which is preliminary data.</text>
</comment>
<evidence type="ECO:0000313" key="1">
    <source>
        <dbReference type="EMBL" id="KJU87793.1"/>
    </source>
</evidence>
<proteinExistence type="predicted"/>
<dbReference type="AlphaFoldDB" id="A0A0F3H4D3"/>
<dbReference type="Proteomes" id="UP000033423">
    <property type="component" value="Unassembled WGS sequence"/>
</dbReference>
<name>A0A0F3H4D3_9BACT</name>
<keyword evidence="2" id="KW-1185">Reference proteome</keyword>
<dbReference type="EMBL" id="LACI01000005">
    <property type="protein sequence ID" value="KJU87793.1"/>
    <property type="molecule type" value="Genomic_DNA"/>
</dbReference>
<reference evidence="1 2" key="1">
    <citation type="submission" date="2015-02" db="EMBL/GenBank/DDBJ databases">
        <title>Single-cell genomics of uncultivated deep-branching MTB reveals a conserved set of magnetosome genes.</title>
        <authorList>
            <person name="Kolinko S."/>
            <person name="Richter M."/>
            <person name="Glockner F.O."/>
            <person name="Brachmann A."/>
            <person name="Schuler D."/>
        </authorList>
    </citation>
    <scope>NUCLEOTIDE SEQUENCE [LARGE SCALE GENOMIC DNA]</scope>
    <source>
        <strain evidence="1">TM-1</strain>
    </source>
</reference>
<organism evidence="1 2">
    <name type="scientific">Candidatus Magnetobacterium bavaricum</name>
    <dbReference type="NCBI Taxonomy" id="29290"/>
    <lineage>
        <taxon>Bacteria</taxon>
        <taxon>Pseudomonadati</taxon>
        <taxon>Nitrospirota</taxon>
        <taxon>Thermodesulfovibrionia</taxon>
        <taxon>Thermodesulfovibrionales</taxon>
        <taxon>Candidatus Magnetobacteriaceae</taxon>
        <taxon>Candidatus Magnetobacterium</taxon>
    </lineage>
</organism>
<sequence length="57" mass="6640">MVYDKVKDLGLDEILKKDKIEVKVDNKRVTVIMAWTENVDVLGVYQKDLNFNINVTQ</sequence>
<accession>A0A0F3H4D3</accession>
<evidence type="ECO:0000313" key="2">
    <source>
        <dbReference type="Proteomes" id="UP000033423"/>
    </source>
</evidence>
<protein>
    <submittedName>
        <fullName evidence="1">Uncharacterized protein</fullName>
    </submittedName>
</protein>
<gene>
    <name evidence="1" type="ORF">MBAV_000015</name>
</gene>